<dbReference type="InterPro" id="IPR057006">
    <property type="entry name" value="Phage_TAC_19"/>
</dbReference>
<evidence type="ECO:0000313" key="1">
    <source>
        <dbReference type="EMBL" id="TCP32187.1"/>
    </source>
</evidence>
<dbReference type="Pfam" id="PF23857">
    <property type="entry name" value="Phage_TAC_19"/>
    <property type="match status" value="1"/>
</dbReference>
<keyword evidence="2" id="KW-1185">Reference proteome</keyword>
<comment type="caution">
    <text evidence="1">The sequence shown here is derived from an EMBL/GenBank/DDBJ whole genome shotgun (WGS) entry which is preliminary data.</text>
</comment>
<dbReference type="NCBIfam" id="NF047360">
    <property type="entry name" value="tail_chap_PVL"/>
    <property type="match status" value="1"/>
</dbReference>
<reference evidence="1 2" key="1">
    <citation type="submission" date="2019-03" db="EMBL/GenBank/DDBJ databases">
        <title>Genomic Encyclopedia of Type Strains, Phase IV (KMG-IV): sequencing the most valuable type-strain genomes for metagenomic binning, comparative biology and taxonomic classification.</title>
        <authorList>
            <person name="Goeker M."/>
        </authorList>
    </citation>
    <scope>NUCLEOTIDE SEQUENCE [LARGE SCALE GENOMIC DNA]</scope>
    <source>
        <strain evidence="1 2">DSM 19377</strain>
    </source>
</reference>
<evidence type="ECO:0008006" key="3">
    <source>
        <dbReference type="Google" id="ProtNLM"/>
    </source>
</evidence>
<organism evidence="1 2">
    <name type="scientific">Scopulibacillus darangshiensis</name>
    <dbReference type="NCBI Taxonomy" id="442528"/>
    <lineage>
        <taxon>Bacteria</taxon>
        <taxon>Bacillati</taxon>
        <taxon>Bacillota</taxon>
        <taxon>Bacilli</taxon>
        <taxon>Bacillales</taxon>
        <taxon>Sporolactobacillaceae</taxon>
        <taxon>Scopulibacillus</taxon>
    </lineage>
</organism>
<dbReference type="Proteomes" id="UP000295416">
    <property type="component" value="Unassembled WGS sequence"/>
</dbReference>
<name>A0A4R2PB36_9BACL</name>
<dbReference type="EMBL" id="SLXK01000001">
    <property type="protein sequence ID" value="TCP32187.1"/>
    <property type="molecule type" value="Genomic_DNA"/>
</dbReference>
<sequence length="108" mass="12381">MEITLKIDGKDKKFAQHFVSGYYFRKALELSKEEEKKGLDLKLIDKYVDFVCEVFGNQFTSEDYTNGVNAANGNFIKQINRIVAQEILGMPSEEEVADFLERQAAAYE</sequence>
<evidence type="ECO:0000313" key="2">
    <source>
        <dbReference type="Proteomes" id="UP000295416"/>
    </source>
</evidence>
<dbReference type="AlphaFoldDB" id="A0A4R2PB36"/>
<dbReference type="OrthoDB" id="2915540at2"/>
<protein>
    <recommendedName>
        <fullName evidence="3">Tail assembly chaperone</fullName>
    </recommendedName>
</protein>
<dbReference type="RefSeq" id="WP_132742690.1">
    <property type="nucleotide sequence ID" value="NZ_SLXK01000001.1"/>
</dbReference>
<accession>A0A4R2PB36</accession>
<proteinExistence type="predicted"/>
<gene>
    <name evidence="1" type="ORF">EV207_101165</name>
</gene>